<dbReference type="EMBL" id="UINC01000840">
    <property type="protein sequence ID" value="SUZ61980.1"/>
    <property type="molecule type" value="Genomic_DNA"/>
</dbReference>
<dbReference type="NCBIfam" id="NF011657">
    <property type="entry name" value="PRK15076.1"/>
    <property type="match status" value="1"/>
</dbReference>
<evidence type="ECO:0000256" key="2">
    <source>
        <dbReference type="ARBA" id="ARBA00001936"/>
    </source>
</evidence>
<dbReference type="SUPFAM" id="SSF51735">
    <property type="entry name" value="NAD(P)-binding Rossmann-fold domains"/>
    <property type="match status" value="1"/>
</dbReference>
<proteinExistence type="inferred from homology"/>
<dbReference type="Gene3D" id="3.90.1820.10">
    <property type="entry name" value="AglA-like glucosidase"/>
    <property type="match status" value="1"/>
</dbReference>
<protein>
    <recommendedName>
        <fullName evidence="10">Glycosyl hydrolase family 4 C-terminal domain-containing protein</fullName>
    </recommendedName>
</protein>
<comment type="similarity">
    <text evidence="3">Belongs to the glycosyl hydrolase 4 family.</text>
</comment>
<keyword evidence="4" id="KW-0479">Metal-binding</keyword>
<dbReference type="CDD" id="cd05297">
    <property type="entry name" value="GH4_alpha_glucosidase_galactosidase"/>
    <property type="match status" value="1"/>
</dbReference>
<dbReference type="PANTHER" id="PTHR32092:SF6">
    <property type="entry name" value="ALPHA-GALACTOSIDASE"/>
    <property type="match status" value="1"/>
</dbReference>
<dbReference type="Pfam" id="PF02056">
    <property type="entry name" value="Glyco_hydro_4"/>
    <property type="match status" value="1"/>
</dbReference>
<evidence type="ECO:0000256" key="9">
    <source>
        <dbReference type="ARBA" id="ARBA00023295"/>
    </source>
</evidence>
<dbReference type="GO" id="GO:0046872">
    <property type="term" value="F:metal ion binding"/>
    <property type="evidence" value="ECO:0007669"/>
    <property type="project" value="UniProtKB-KW"/>
</dbReference>
<evidence type="ECO:0000256" key="5">
    <source>
        <dbReference type="ARBA" id="ARBA00022801"/>
    </source>
</evidence>
<evidence type="ECO:0000256" key="3">
    <source>
        <dbReference type="ARBA" id="ARBA00010141"/>
    </source>
</evidence>
<keyword evidence="9" id="KW-0326">Glycosidase</keyword>
<comment type="cofactor">
    <cofactor evidence="2">
        <name>Mn(2+)</name>
        <dbReference type="ChEBI" id="CHEBI:29035"/>
    </cofactor>
</comment>
<dbReference type="PRINTS" id="PR00732">
    <property type="entry name" value="GLHYDRLASE4"/>
</dbReference>
<dbReference type="InterPro" id="IPR015955">
    <property type="entry name" value="Lactate_DH/Glyco_Ohase_4_C"/>
</dbReference>
<feature type="domain" description="Glycosyl hydrolase family 4 C-terminal" evidence="10">
    <location>
        <begin position="196"/>
        <end position="405"/>
    </location>
</feature>
<keyword evidence="8" id="KW-0119">Carbohydrate metabolism</keyword>
<dbReference type="InterPro" id="IPR036291">
    <property type="entry name" value="NAD(P)-bd_dom_sf"/>
</dbReference>
<dbReference type="AlphaFoldDB" id="A0A381P534"/>
<dbReference type="InterPro" id="IPR053715">
    <property type="entry name" value="GH4_Enzyme_sf"/>
</dbReference>
<evidence type="ECO:0000256" key="7">
    <source>
        <dbReference type="ARBA" id="ARBA00023211"/>
    </source>
</evidence>
<dbReference type="GO" id="GO:0016616">
    <property type="term" value="F:oxidoreductase activity, acting on the CH-OH group of donors, NAD or NADP as acceptor"/>
    <property type="evidence" value="ECO:0007669"/>
    <property type="project" value="InterPro"/>
</dbReference>
<evidence type="ECO:0000256" key="8">
    <source>
        <dbReference type="ARBA" id="ARBA00023277"/>
    </source>
</evidence>
<evidence type="ECO:0000256" key="1">
    <source>
        <dbReference type="ARBA" id="ARBA00001911"/>
    </source>
</evidence>
<keyword evidence="5" id="KW-0378">Hydrolase</keyword>
<name>A0A381P534_9ZZZZ</name>
<accession>A0A381P534</accession>
<dbReference type="GO" id="GO:0004553">
    <property type="term" value="F:hydrolase activity, hydrolyzing O-glycosyl compounds"/>
    <property type="evidence" value="ECO:0007669"/>
    <property type="project" value="InterPro"/>
</dbReference>
<reference evidence="11" key="1">
    <citation type="submission" date="2018-05" db="EMBL/GenBank/DDBJ databases">
        <authorList>
            <person name="Lanie J.A."/>
            <person name="Ng W.-L."/>
            <person name="Kazmierczak K.M."/>
            <person name="Andrzejewski T.M."/>
            <person name="Davidsen T.M."/>
            <person name="Wayne K.J."/>
            <person name="Tettelin H."/>
            <person name="Glass J.I."/>
            <person name="Rusch D."/>
            <person name="Podicherti R."/>
            <person name="Tsui H.-C.T."/>
            <person name="Winkler M.E."/>
        </authorList>
    </citation>
    <scope>NUCLEOTIDE SEQUENCE</scope>
</reference>
<dbReference type="PANTHER" id="PTHR32092">
    <property type="entry name" value="6-PHOSPHO-BETA-GLUCOSIDASE-RELATED"/>
    <property type="match status" value="1"/>
</dbReference>
<dbReference type="SUPFAM" id="SSF56327">
    <property type="entry name" value="LDH C-terminal domain-like"/>
    <property type="match status" value="1"/>
</dbReference>
<gene>
    <name evidence="11" type="ORF">METZ01_LOCUS14834</name>
</gene>
<evidence type="ECO:0000256" key="4">
    <source>
        <dbReference type="ARBA" id="ARBA00022723"/>
    </source>
</evidence>
<evidence type="ECO:0000259" key="10">
    <source>
        <dbReference type="Pfam" id="PF11975"/>
    </source>
</evidence>
<comment type="cofactor">
    <cofactor evidence="1">
        <name>NAD(+)</name>
        <dbReference type="ChEBI" id="CHEBI:57540"/>
    </cofactor>
</comment>
<dbReference type="InterPro" id="IPR001088">
    <property type="entry name" value="Glyco_hydro_4"/>
</dbReference>
<dbReference type="Pfam" id="PF11975">
    <property type="entry name" value="Glyco_hydro_4C"/>
    <property type="match status" value="1"/>
</dbReference>
<keyword evidence="6" id="KW-0520">NAD</keyword>
<dbReference type="GO" id="GO:0005975">
    <property type="term" value="P:carbohydrate metabolic process"/>
    <property type="evidence" value="ECO:0007669"/>
    <property type="project" value="InterPro"/>
</dbReference>
<evidence type="ECO:0000313" key="11">
    <source>
        <dbReference type="EMBL" id="SUZ61980.1"/>
    </source>
</evidence>
<organism evidence="11">
    <name type="scientific">marine metagenome</name>
    <dbReference type="NCBI Taxonomy" id="408172"/>
    <lineage>
        <taxon>unclassified sequences</taxon>
        <taxon>metagenomes</taxon>
        <taxon>ecological metagenomes</taxon>
    </lineage>
</organism>
<keyword evidence="7" id="KW-0464">Manganese</keyword>
<dbReference type="InterPro" id="IPR022616">
    <property type="entry name" value="Glyco_hydro_4_C"/>
</dbReference>
<sequence length="433" mass="47830">MTKISLIGAGSVVFARRLLQDIVCVPELSDSTVSLMDTDSERLGLMSKFANKLVRDTGTNINVETTTERREALHGSALHGSDYVLTTIRVGDSYERDIGIPLKYGVDQSVGDTIGPGGVFKALRTAPVLIDICEDIADVAPDANLLNYTNPMAIACWAIAEATDVPTIGLCHSVQHTTADLANYVGVSKERVKGWVAGINHLAWFLRFEVDGQDAYPKLIEAMQNPDIFSQDTVRFEVMKQFGYFVTESTRHMSEYTPYFRTNEQTIEDFNLDQIRQDLQRRTIRVDDHYGQLLEDANTDRRLTAERSDEYACQIIEAMESDRPIVINGNVPNEGLIDNLLNLSSVEVPILIDKLGFHPMAVGELPGQLAALSRSNQAVQQMAVNAILDGDKEAAFHAIALDPLTSAVLSLGEIREMFDEMWSAHGSELAAYS</sequence>
<evidence type="ECO:0000256" key="6">
    <source>
        <dbReference type="ARBA" id="ARBA00023027"/>
    </source>
</evidence>